<gene>
    <name evidence="2" type="ORF">GCM10009799_08110</name>
</gene>
<feature type="compositionally biased region" description="Low complexity" evidence="1">
    <location>
        <begin position="70"/>
        <end position="81"/>
    </location>
</feature>
<protein>
    <recommendedName>
        <fullName evidence="4">Secreted protein</fullName>
    </recommendedName>
</protein>
<feature type="compositionally biased region" description="Basic and acidic residues" evidence="1">
    <location>
        <begin position="140"/>
        <end position="154"/>
    </location>
</feature>
<accession>A0ABN2SG47</accession>
<organism evidence="2 3">
    <name type="scientific">Nocardiopsis rhodophaea</name>
    <dbReference type="NCBI Taxonomy" id="280238"/>
    <lineage>
        <taxon>Bacteria</taxon>
        <taxon>Bacillati</taxon>
        <taxon>Actinomycetota</taxon>
        <taxon>Actinomycetes</taxon>
        <taxon>Streptosporangiales</taxon>
        <taxon>Nocardiopsidaceae</taxon>
        <taxon>Nocardiopsis</taxon>
    </lineage>
</organism>
<feature type="region of interest" description="Disordered" evidence="1">
    <location>
        <begin position="52"/>
        <end position="81"/>
    </location>
</feature>
<dbReference type="Proteomes" id="UP001501585">
    <property type="component" value="Unassembled WGS sequence"/>
</dbReference>
<keyword evidence="3" id="KW-1185">Reference proteome</keyword>
<evidence type="ECO:0000313" key="3">
    <source>
        <dbReference type="Proteomes" id="UP001501585"/>
    </source>
</evidence>
<evidence type="ECO:0000256" key="1">
    <source>
        <dbReference type="SAM" id="MobiDB-lite"/>
    </source>
</evidence>
<name>A0ABN2SG47_9ACTN</name>
<sequence length="154" mass="16525">MHRARLIALPAQLLGQLLGVLAVGQRHQYRARALRLTHIASALRVSLVSAGPAARGRPSRPVCPHPHRGPAPGASTAAARTGARVALERRTAAGGVRVRLSSIHSKGVDGDEYRRTQPQATRGWWEPGGMTVGKITPEPPEERPEPRCDARPAQ</sequence>
<evidence type="ECO:0008006" key="4">
    <source>
        <dbReference type="Google" id="ProtNLM"/>
    </source>
</evidence>
<proteinExistence type="predicted"/>
<reference evidence="2 3" key="1">
    <citation type="journal article" date="2019" name="Int. J. Syst. Evol. Microbiol.">
        <title>The Global Catalogue of Microorganisms (GCM) 10K type strain sequencing project: providing services to taxonomists for standard genome sequencing and annotation.</title>
        <authorList>
            <consortium name="The Broad Institute Genomics Platform"/>
            <consortium name="The Broad Institute Genome Sequencing Center for Infectious Disease"/>
            <person name="Wu L."/>
            <person name="Ma J."/>
        </authorList>
    </citation>
    <scope>NUCLEOTIDE SEQUENCE [LARGE SCALE GENOMIC DNA]</scope>
    <source>
        <strain evidence="2 3">JCM 15313</strain>
    </source>
</reference>
<dbReference type="EMBL" id="BAAAPC010000003">
    <property type="protein sequence ID" value="GAA1985070.1"/>
    <property type="molecule type" value="Genomic_DNA"/>
</dbReference>
<comment type="caution">
    <text evidence="2">The sequence shown here is derived from an EMBL/GenBank/DDBJ whole genome shotgun (WGS) entry which is preliminary data.</text>
</comment>
<evidence type="ECO:0000313" key="2">
    <source>
        <dbReference type="EMBL" id="GAA1985070.1"/>
    </source>
</evidence>
<feature type="region of interest" description="Disordered" evidence="1">
    <location>
        <begin position="107"/>
        <end position="154"/>
    </location>
</feature>